<sequence>MRGDSDKASRLILTATDPKSHLLDRFSDWCRTNSIHLHHGLKIFQEEPDEPELNCFRRERSTGYFYRCTIRFSESNTTAVIPTRISVASIPKKVCFSHRNSSLSNLHIETTAPGFGQGEDLEHHPSLRLAYHLAHEITTVGSKSFWSPYLELIMLNEYQPDLIHHQFDRVVDLRKWLRGTEIERLVDSGQAISIDRLHQKFHNFKNLYQVVRYRGGSDSHSLDWETFRMAYVIVLSRAFYIDNFHTLALVPIADLFDHSDEPDVVMISDDIVCDRCGAHDECDHEIDDNKLKAGKTLVKDSDHDDGTVELECIRPLAFQRTFDDYSSPTPVIYNTYGNLSNARLLTEYGFMIEANLHEKLYFEPEDLMIPVEGLPKGILNKLRYIRDNELVSTSFQSDLEGEHYYSKIFYIDSSAKLSPLLWIGIVLNRNSNGHQKEYHKINLSLLLKFQIKLYDENENEAEGCDEAFERKDVDYFKSLTLEMSLIVQKLCRSRLERYFRSDLSIEQILTIRDGLASDSSRQESLRLIRAIDYLVSERILIETCLNRWIDLEKKL</sequence>
<dbReference type="GO" id="GO:0005634">
    <property type="term" value="C:nucleus"/>
    <property type="evidence" value="ECO:0007669"/>
    <property type="project" value="TreeGrafter"/>
</dbReference>
<protein>
    <submittedName>
        <fullName evidence="1">Expressed protein</fullName>
    </submittedName>
</protein>
<dbReference type="InterPro" id="IPR050600">
    <property type="entry name" value="SETD3_SETD6_MTase"/>
</dbReference>
<evidence type="ECO:0000313" key="2">
    <source>
        <dbReference type="Proteomes" id="UP001153365"/>
    </source>
</evidence>
<dbReference type="Proteomes" id="UP001153365">
    <property type="component" value="Unassembled WGS sequence"/>
</dbReference>
<dbReference type="EMBL" id="CALTRL010002066">
    <property type="protein sequence ID" value="CAH7674606.1"/>
    <property type="molecule type" value="Genomic_DNA"/>
</dbReference>
<evidence type="ECO:0000313" key="1">
    <source>
        <dbReference type="EMBL" id="CAH7674606.1"/>
    </source>
</evidence>
<dbReference type="SUPFAM" id="SSF82199">
    <property type="entry name" value="SET domain"/>
    <property type="match status" value="1"/>
</dbReference>
<comment type="caution">
    <text evidence="1">The sequence shown here is derived from an EMBL/GenBank/DDBJ whole genome shotgun (WGS) entry which is preliminary data.</text>
</comment>
<dbReference type="PANTHER" id="PTHR13271:SF34">
    <property type="entry name" value="N-LYSINE METHYLTRANSFERASE SETD6"/>
    <property type="match status" value="1"/>
</dbReference>
<proteinExistence type="predicted"/>
<name>A0AAV0AYI1_PHAPC</name>
<dbReference type="CDD" id="cd10527">
    <property type="entry name" value="SET_LSMT"/>
    <property type="match status" value="1"/>
</dbReference>
<organism evidence="1 2">
    <name type="scientific">Phakopsora pachyrhizi</name>
    <name type="common">Asian soybean rust disease fungus</name>
    <dbReference type="NCBI Taxonomy" id="170000"/>
    <lineage>
        <taxon>Eukaryota</taxon>
        <taxon>Fungi</taxon>
        <taxon>Dikarya</taxon>
        <taxon>Basidiomycota</taxon>
        <taxon>Pucciniomycotina</taxon>
        <taxon>Pucciniomycetes</taxon>
        <taxon>Pucciniales</taxon>
        <taxon>Phakopsoraceae</taxon>
        <taxon>Phakopsora</taxon>
    </lineage>
</organism>
<dbReference type="Gene3D" id="3.90.1410.10">
    <property type="entry name" value="set domain protein methyltransferase, domain 1"/>
    <property type="match status" value="1"/>
</dbReference>
<dbReference type="PANTHER" id="PTHR13271">
    <property type="entry name" value="UNCHARACTERIZED PUTATIVE METHYLTRANSFERASE"/>
    <property type="match status" value="1"/>
</dbReference>
<dbReference type="AlphaFoldDB" id="A0AAV0AYI1"/>
<reference evidence="1" key="1">
    <citation type="submission" date="2022-06" db="EMBL/GenBank/DDBJ databases">
        <authorList>
            <consortium name="SYNGENTA / RWTH Aachen University"/>
        </authorList>
    </citation>
    <scope>NUCLEOTIDE SEQUENCE</scope>
</reference>
<gene>
    <name evidence="1" type="ORF">PPACK8108_LOCUS9518</name>
</gene>
<dbReference type="GO" id="GO:0016279">
    <property type="term" value="F:protein-lysine N-methyltransferase activity"/>
    <property type="evidence" value="ECO:0007669"/>
    <property type="project" value="TreeGrafter"/>
</dbReference>
<dbReference type="InterPro" id="IPR046341">
    <property type="entry name" value="SET_dom_sf"/>
</dbReference>
<keyword evidence="2" id="KW-1185">Reference proteome</keyword>
<accession>A0AAV0AYI1</accession>